<sequence>MSIIADCIIHVTYADIYV</sequence>
<organism evidence="1">
    <name type="scientific">Arundo donax</name>
    <name type="common">Giant reed</name>
    <name type="synonym">Donax arundinaceus</name>
    <dbReference type="NCBI Taxonomy" id="35708"/>
    <lineage>
        <taxon>Eukaryota</taxon>
        <taxon>Viridiplantae</taxon>
        <taxon>Streptophyta</taxon>
        <taxon>Embryophyta</taxon>
        <taxon>Tracheophyta</taxon>
        <taxon>Spermatophyta</taxon>
        <taxon>Magnoliopsida</taxon>
        <taxon>Liliopsida</taxon>
        <taxon>Poales</taxon>
        <taxon>Poaceae</taxon>
        <taxon>PACMAD clade</taxon>
        <taxon>Arundinoideae</taxon>
        <taxon>Arundineae</taxon>
        <taxon>Arundo</taxon>
    </lineage>
</organism>
<proteinExistence type="predicted"/>
<name>A0A0A9ALB6_ARUDO</name>
<dbReference type="EMBL" id="GBRH01250003">
    <property type="protein sequence ID" value="JAD47892.1"/>
    <property type="molecule type" value="Transcribed_RNA"/>
</dbReference>
<accession>A0A0A9ALB6</accession>
<evidence type="ECO:0000313" key="1">
    <source>
        <dbReference type="EMBL" id="JAD47892.1"/>
    </source>
</evidence>
<protein>
    <submittedName>
        <fullName evidence="1">Uncharacterized protein</fullName>
    </submittedName>
</protein>
<dbReference type="AlphaFoldDB" id="A0A0A9ALB6"/>
<reference evidence="1" key="1">
    <citation type="submission" date="2014-09" db="EMBL/GenBank/DDBJ databases">
        <authorList>
            <person name="Magalhaes I.L.F."/>
            <person name="Oliveira U."/>
            <person name="Santos F.R."/>
            <person name="Vidigal T.H.D.A."/>
            <person name="Brescovit A.D."/>
            <person name="Santos A.J."/>
        </authorList>
    </citation>
    <scope>NUCLEOTIDE SEQUENCE</scope>
    <source>
        <tissue evidence="1">Shoot tissue taken approximately 20 cm above the soil surface</tissue>
    </source>
</reference>
<reference evidence="1" key="2">
    <citation type="journal article" date="2015" name="Data Brief">
        <title>Shoot transcriptome of the giant reed, Arundo donax.</title>
        <authorList>
            <person name="Barrero R.A."/>
            <person name="Guerrero F.D."/>
            <person name="Moolhuijzen P."/>
            <person name="Goolsby J.A."/>
            <person name="Tidwell J."/>
            <person name="Bellgard S.E."/>
            <person name="Bellgard M.I."/>
        </authorList>
    </citation>
    <scope>NUCLEOTIDE SEQUENCE</scope>
    <source>
        <tissue evidence="1">Shoot tissue taken approximately 20 cm above the soil surface</tissue>
    </source>
</reference>